<protein>
    <submittedName>
        <fullName evidence="3">DUF3972 domain-containing protein</fullName>
    </submittedName>
</protein>
<evidence type="ECO:0000313" key="3">
    <source>
        <dbReference type="EMBL" id="QLI05323.1"/>
    </source>
</evidence>
<dbReference type="Pfam" id="PF13118">
    <property type="entry name" value="DUF3972"/>
    <property type="match status" value="1"/>
</dbReference>
<organism evidence="3 4">
    <name type="scientific">Candidatus Campylobacter infans</name>
    <dbReference type="NCBI Taxonomy" id="2561898"/>
    <lineage>
        <taxon>Bacteria</taxon>
        <taxon>Pseudomonadati</taxon>
        <taxon>Campylobacterota</taxon>
        <taxon>Epsilonproteobacteria</taxon>
        <taxon>Campylobacterales</taxon>
        <taxon>Campylobacteraceae</taxon>
        <taxon>Campylobacter</taxon>
    </lineage>
</organism>
<keyword evidence="1" id="KW-0175">Coiled coil</keyword>
<feature type="domain" description="DUF3972" evidence="2">
    <location>
        <begin position="9"/>
        <end position="133"/>
    </location>
</feature>
<dbReference type="AlphaFoldDB" id="A0A7H9CGR5"/>
<dbReference type="KEGG" id="cinf:CINF_0808"/>
<dbReference type="InterPro" id="IPR025002">
    <property type="entry name" value="DUF3972"/>
</dbReference>
<sequence length="165" mass="19244">MKTYLIIDEFCRLTHLNKQTVGEMINKGSLKAKIENNKIYVETDENSLALGAKTSINNEIVEEKREILSGASFIEKTIGTILNMHEKVIDAKDETLEALKNENSFLKEALYSMQELYDEDRKTVENLNTQLKLAQEEVEFLRRKYKLMWDKTVENFSQMQKIENT</sequence>
<evidence type="ECO:0000259" key="2">
    <source>
        <dbReference type="Pfam" id="PF13118"/>
    </source>
</evidence>
<name>A0A7H9CGR5_9BACT</name>
<evidence type="ECO:0000256" key="1">
    <source>
        <dbReference type="SAM" id="Coils"/>
    </source>
</evidence>
<keyword evidence="4" id="KW-1185">Reference proteome</keyword>
<evidence type="ECO:0000313" key="4">
    <source>
        <dbReference type="Proteomes" id="UP000509414"/>
    </source>
</evidence>
<feature type="coiled-coil region" evidence="1">
    <location>
        <begin position="82"/>
        <end position="144"/>
    </location>
</feature>
<accession>A0A7H9CGR5</accession>
<dbReference type="Proteomes" id="UP000509414">
    <property type="component" value="Chromosome"/>
</dbReference>
<reference evidence="3 4" key="1">
    <citation type="submission" date="2020-02" db="EMBL/GenBank/DDBJ databases">
        <title>Complete genome sequence of the novel Campylobacter species Candidatus Campylobacter infans.</title>
        <authorList>
            <person name="Duim B."/>
            <person name="Zomer A."/>
            <person name="van der Graaf L."/>
            <person name="Wagenaar J."/>
        </authorList>
    </citation>
    <scope>NUCLEOTIDE SEQUENCE [LARGE SCALE GENOMIC DNA]</scope>
    <source>
        <strain evidence="3 4">19S00001</strain>
    </source>
</reference>
<dbReference type="EMBL" id="CP049075">
    <property type="protein sequence ID" value="QLI05323.1"/>
    <property type="molecule type" value="Genomic_DNA"/>
</dbReference>
<dbReference type="RefSeq" id="WP_178696462.1">
    <property type="nucleotide sequence ID" value="NZ_CP049075.1"/>
</dbReference>
<proteinExistence type="predicted"/>
<gene>
    <name evidence="3" type="ORF">CINF_0808</name>
</gene>